<evidence type="ECO:0000256" key="2">
    <source>
        <dbReference type="SAM" id="Phobius"/>
    </source>
</evidence>
<keyword evidence="2" id="KW-0812">Transmembrane</keyword>
<dbReference type="OrthoDB" id="206213at2759"/>
<dbReference type="AlphaFoldDB" id="A0A8S3Y3M5"/>
<keyword evidence="2" id="KW-0472">Membrane</keyword>
<protein>
    <submittedName>
        <fullName evidence="3">(apollo) hypothetical protein</fullName>
    </submittedName>
</protein>
<evidence type="ECO:0000313" key="3">
    <source>
        <dbReference type="EMBL" id="CAG5054056.1"/>
    </source>
</evidence>
<comment type="caution">
    <text evidence="3">The sequence shown here is derived from an EMBL/GenBank/DDBJ whole genome shotgun (WGS) entry which is preliminary data.</text>
</comment>
<feature type="region of interest" description="Disordered" evidence="1">
    <location>
        <begin position="1"/>
        <end position="24"/>
    </location>
</feature>
<dbReference type="Proteomes" id="UP000691718">
    <property type="component" value="Unassembled WGS sequence"/>
</dbReference>
<dbReference type="EMBL" id="CAJQZP010001558">
    <property type="protein sequence ID" value="CAG5054056.1"/>
    <property type="molecule type" value="Genomic_DNA"/>
</dbReference>
<accession>A0A8S3Y3M5</accession>
<evidence type="ECO:0000313" key="4">
    <source>
        <dbReference type="Proteomes" id="UP000691718"/>
    </source>
</evidence>
<gene>
    <name evidence="3" type="ORF">PAPOLLO_LOCUS25841</name>
</gene>
<keyword evidence="4" id="KW-1185">Reference proteome</keyword>
<proteinExistence type="predicted"/>
<reference evidence="3" key="1">
    <citation type="submission" date="2021-04" db="EMBL/GenBank/DDBJ databases">
        <authorList>
            <person name="Tunstrom K."/>
        </authorList>
    </citation>
    <scope>NUCLEOTIDE SEQUENCE</scope>
</reference>
<feature type="transmembrane region" description="Helical" evidence="2">
    <location>
        <begin position="32"/>
        <end position="54"/>
    </location>
</feature>
<feature type="compositionally biased region" description="Basic residues" evidence="1">
    <location>
        <begin position="1"/>
        <end position="16"/>
    </location>
</feature>
<keyword evidence="2" id="KW-1133">Transmembrane helix</keyword>
<name>A0A8S3Y3M5_PARAO</name>
<evidence type="ECO:0000256" key="1">
    <source>
        <dbReference type="SAM" id="MobiDB-lite"/>
    </source>
</evidence>
<sequence length="74" mass="8782">MNKKKKPSGAFKHKQRQEREDSKQKLPKIDKFLVSLLQVLLAKILLLIVTQIMWRRPTEEASKIQFSKFMMEPV</sequence>
<organism evidence="3 4">
    <name type="scientific">Parnassius apollo</name>
    <name type="common">Apollo butterfly</name>
    <name type="synonym">Papilio apollo</name>
    <dbReference type="NCBI Taxonomy" id="110799"/>
    <lineage>
        <taxon>Eukaryota</taxon>
        <taxon>Metazoa</taxon>
        <taxon>Ecdysozoa</taxon>
        <taxon>Arthropoda</taxon>
        <taxon>Hexapoda</taxon>
        <taxon>Insecta</taxon>
        <taxon>Pterygota</taxon>
        <taxon>Neoptera</taxon>
        <taxon>Endopterygota</taxon>
        <taxon>Lepidoptera</taxon>
        <taxon>Glossata</taxon>
        <taxon>Ditrysia</taxon>
        <taxon>Papilionoidea</taxon>
        <taxon>Papilionidae</taxon>
        <taxon>Parnassiinae</taxon>
        <taxon>Parnassini</taxon>
        <taxon>Parnassius</taxon>
        <taxon>Parnassius</taxon>
    </lineage>
</organism>